<name>A0A3A3G1Z1_9BURK</name>
<dbReference type="PANTHER" id="PTHR43180:SF66">
    <property type="entry name" value="SHORT-CHAIN DEHYDROGENASE_REDUCTASE FAMILY PROTEIN"/>
    <property type="match status" value="1"/>
</dbReference>
<dbReference type="InterPro" id="IPR036291">
    <property type="entry name" value="NAD(P)-bd_dom_sf"/>
</dbReference>
<dbReference type="Pfam" id="PF00106">
    <property type="entry name" value="adh_short"/>
    <property type="match status" value="1"/>
</dbReference>
<dbReference type="CDD" id="cd05233">
    <property type="entry name" value="SDR_c"/>
    <property type="match status" value="1"/>
</dbReference>
<evidence type="ECO:0000313" key="4">
    <source>
        <dbReference type="Proteomes" id="UP000265955"/>
    </source>
</evidence>
<dbReference type="Gene3D" id="3.40.50.720">
    <property type="entry name" value="NAD(P)-binding Rossmann-like Domain"/>
    <property type="match status" value="1"/>
</dbReference>
<evidence type="ECO:0000256" key="2">
    <source>
        <dbReference type="ARBA" id="ARBA00023002"/>
    </source>
</evidence>
<proteinExistence type="inferred from homology"/>
<dbReference type="PANTHER" id="PTHR43180">
    <property type="entry name" value="3-OXOACYL-(ACYL-CARRIER-PROTEIN) REDUCTASE (AFU_ORTHOLOGUE AFUA_6G11210)"/>
    <property type="match status" value="1"/>
</dbReference>
<gene>
    <name evidence="3" type="ORF">D3871_18715</name>
</gene>
<dbReference type="AlphaFoldDB" id="A0A3A3G1Z1"/>
<dbReference type="GO" id="GO:0016491">
    <property type="term" value="F:oxidoreductase activity"/>
    <property type="evidence" value="ECO:0007669"/>
    <property type="project" value="UniProtKB-KW"/>
</dbReference>
<dbReference type="PROSITE" id="PS00061">
    <property type="entry name" value="ADH_SHORT"/>
    <property type="match status" value="1"/>
</dbReference>
<dbReference type="Proteomes" id="UP000265955">
    <property type="component" value="Unassembled WGS sequence"/>
</dbReference>
<sequence length="259" mass="27508">MKVSGKVVVVTGGGNGIGAAMARRFSAEGARAIVVADLDGHAATRVAEEIGGHGVLTNVAVEDNVKRLVRETIAQFGNIDLFCSNAGVSLGLGIDTPDAGWDKAWSVNVMSQVYAARAVVPHMLERGDGYLLQTASAAGLLSISDPSYAVTKHGSVAFAEWLAIAYGGNGIKVSCFCPMGVRTNMLLDSVSEADQAALLENSVTPEAAADAVVKGLDDERFLILTHPEVLGYMNRKVSDYDRWLDGMRRYQQKSKTPLH</sequence>
<protein>
    <submittedName>
        <fullName evidence="3">SDR family oxidoreductase</fullName>
    </submittedName>
</protein>
<dbReference type="SUPFAM" id="SSF51735">
    <property type="entry name" value="NAD(P)-binding Rossmann-fold domains"/>
    <property type="match status" value="1"/>
</dbReference>
<dbReference type="InterPro" id="IPR002347">
    <property type="entry name" value="SDR_fam"/>
</dbReference>
<comment type="similarity">
    <text evidence="1">Belongs to the short-chain dehydrogenases/reductases (SDR) family.</text>
</comment>
<dbReference type="EMBL" id="QYUO01000002">
    <property type="protein sequence ID" value="RJF95446.1"/>
    <property type="molecule type" value="Genomic_DNA"/>
</dbReference>
<reference evidence="4" key="1">
    <citation type="submission" date="2018-09" db="EMBL/GenBank/DDBJ databases">
        <authorList>
            <person name="Zhu H."/>
        </authorList>
    </citation>
    <scope>NUCLEOTIDE SEQUENCE [LARGE SCALE GENOMIC DNA]</scope>
    <source>
        <strain evidence="4">K1R23-30</strain>
    </source>
</reference>
<dbReference type="RefSeq" id="WP_119770595.1">
    <property type="nucleotide sequence ID" value="NZ_QYUO01000002.1"/>
</dbReference>
<keyword evidence="2" id="KW-0560">Oxidoreductase</keyword>
<dbReference type="PRINTS" id="PR00081">
    <property type="entry name" value="GDHRDH"/>
</dbReference>
<organism evidence="3 4">
    <name type="scientific">Noviherbaspirillum saxi</name>
    <dbReference type="NCBI Taxonomy" id="2320863"/>
    <lineage>
        <taxon>Bacteria</taxon>
        <taxon>Pseudomonadati</taxon>
        <taxon>Pseudomonadota</taxon>
        <taxon>Betaproteobacteria</taxon>
        <taxon>Burkholderiales</taxon>
        <taxon>Oxalobacteraceae</taxon>
        <taxon>Noviherbaspirillum</taxon>
    </lineage>
</organism>
<accession>A0A3A3G1Z1</accession>
<evidence type="ECO:0000256" key="1">
    <source>
        <dbReference type="ARBA" id="ARBA00006484"/>
    </source>
</evidence>
<keyword evidence="4" id="KW-1185">Reference proteome</keyword>
<dbReference type="OrthoDB" id="9810734at2"/>
<evidence type="ECO:0000313" key="3">
    <source>
        <dbReference type="EMBL" id="RJF95446.1"/>
    </source>
</evidence>
<dbReference type="InterPro" id="IPR020904">
    <property type="entry name" value="Sc_DH/Rdtase_CS"/>
</dbReference>
<comment type="caution">
    <text evidence="3">The sequence shown here is derived from an EMBL/GenBank/DDBJ whole genome shotgun (WGS) entry which is preliminary data.</text>
</comment>